<comment type="caution">
    <text evidence="1">The sequence shown here is derived from an EMBL/GenBank/DDBJ whole genome shotgun (WGS) entry which is preliminary data.</text>
</comment>
<name>A0ABT5GRX3_9VIBR</name>
<evidence type="ECO:0000313" key="2">
    <source>
        <dbReference type="Proteomes" id="UP001150001"/>
    </source>
</evidence>
<evidence type="ECO:0000313" key="1">
    <source>
        <dbReference type="EMBL" id="MDC5739825.1"/>
    </source>
</evidence>
<accession>A0ABT5GRX3</accession>
<reference evidence="1" key="1">
    <citation type="submission" date="2022-11" db="EMBL/GenBank/DDBJ databases">
        <title>Role of the vibriolysin VemA secreted by the emergent pathogen Vibrio europaeus in the colonization of Manila clam mucus.</title>
        <authorList>
            <person name="Martinez C."/>
            <person name="Rodriguez S."/>
            <person name="Vences A."/>
            <person name="Barja J.L."/>
            <person name="Toranzo A.E."/>
            <person name="Dubert J."/>
        </authorList>
    </citation>
    <scope>NUCLEOTIDE SEQUENCE</scope>
    <source>
        <strain evidence="1">3454</strain>
    </source>
</reference>
<keyword evidence="2" id="KW-1185">Reference proteome</keyword>
<gene>
    <name evidence="1" type="ORF">OPW20_07080</name>
</gene>
<sequence length="109" mass="12171">MATQLKGEIKISTSAMSVATVPVHYNGNKFLGLIDQDGEVIGMLFNDRPYKPVNPYSDSHNKPRIGELYIGYAAKQRYDGSYDVLSEPKPVSTSWEDIEDAQVTELQCK</sequence>
<protein>
    <submittedName>
        <fullName evidence="1">Uncharacterized protein</fullName>
    </submittedName>
</protein>
<organism evidence="1 2">
    <name type="scientific">Vibrio europaeus</name>
    <dbReference type="NCBI Taxonomy" id="300876"/>
    <lineage>
        <taxon>Bacteria</taxon>
        <taxon>Pseudomonadati</taxon>
        <taxon>Pseudomonadota</taxon>
        <taxon>Gammaproteobacteria</taxon>
        <taxon>Vibrionales</taxon>
        <taxon>Vibrionaceae</taxon>
        <taxon>Vibrio</taxon>
        <taxon>Vibrio oreintalis group</taxon>
    </lineage>
</organism>
<dbReference type="RefSeq" id="WP_272237494.1">
    <property type="nucleotide sequence ID" value="NZ_JAPFIQ010000024.1"/>
</dbReference>
<dbReference type="Proteomes" id="UP001150001">
    <property type="component" value="Unassembled WGS sequence"/>
</dbReference>
<proteinExistence type="predicted"/>
<dbReference type="EMBL" id="JAPFIT010000011">
    <property type="protein sequence ID" value="MDC5739825.1"/>
    <property type="molecule type" value="Genomic_DNA"/>
</dbReference>